<dbReference type="PANTHER" id="PTHR13266:SF1">
    <property type="entry name" value="PROTEASOME INHIBITOR PI31 SUBUNIT"/>
    <property type="match status" value="1"/>
</dbReference>
<keyword evidence="7" id="KW-0256">Endoplasmic reticulum</keyword>
<evidence type="ECO:0000256" key="4">
    <source>
        <dbReference type="ARBA" id="ARBA00022481"/>
    </source>
</evidence>
<dbReference type="PANTHER" id="PTHR13266">
    <property type="entry name" value="PROTEASOME INHIBITOR"/>
    <property type="match status" value="1"/>
</dbReference>
<reference evidence="15" key="2">
    <citation type="submission" date="2020-04" db="EMBL/GenBank/DDBJ databases">
        <authorList>
            <consortium name="NCBI Genome Project"/>
        </authorList>
    </citation>
    <scope>NUCLEOTIDE SEQUENCE</scope>
    <source>
        <strain evidence="15">CBS 342.82</strain>
    </source>
</reference>
<proteinExistence type="inferred from homology"/>
<evidence type="ECO:0000256" key="6">
    <source>
        <dbReference type="ARBA" id="ARBA00022553"/>
    </source>
</evidence>
<keyword evidence="5" id="KW-0963">Cytoplasm</keyword>
<keyword evidence="8" id="KW-0647">Proteasome</keyword>
<dbReference type="GO" id="GO:0000502">
    <property type="term" value="C:proteasome complex"/>
    <property type="evidence" value="ECO:0007669"/>
    <property type="project" value="UniProtKB-KW"/>
</dbReference>
<evidence type="ECO:0000256" key="8">
    <source>
        <dbReference type="ARBA" id="ARBA00022942"/>
    </source>
</evidence>
<name>A0A6J3M143_9PEZI</name>
<dbReference type="Proteomes" id="UP000504637">
    <property type="component" value="Unplaced"/>
</dbReference>
<evidence type="ECO:0000256" key="2">
    <source>
        <dbReference type="ARBA" id="ARBA00004496"/>
    </source>
</evidence>
<reference evidence="15" key="1">
    <citation type="submission" date="2020-01" db="EMBL/GenBank/DDBJ databases">
        <authorList>
            <consortium name="DOE Joint Genome Institute"/>
            <person name="Haridas S."/>
            <person name="Albert R."/>
            <person name="Binder M."/>
            <person name="Bloem J."/>
            <person name="Labutti K."/>
            <person name="Salamov A."/>
            <person name="Andreopoulos B."/>
            <person name="Baker S.E."/>
            <person name="Barry K."/>
            <person name="Bills G."/>
            <person name="Bluhm B.H."/>
            <person name="Cannon C."/>
            <person name="Castanera R."/>
            <person name="Culley D.E."/>
            <person name="Daum C."/>
            <person name="Ezra D."/>
            <person name="Gonzalez J.B."/>
            <person name="Henrissat B."/>
            <person name="Kuo A."/>
            <person name="Liang C."/>
            <person name="Lipzen A."/>
            <person name="Lutzoni F."/>
            <person name="Magnuson J."/>
            <person name="Mondo S."/>
            <person name="Nolan M."/>
            <person name="Ohm R."/>
            <person name="Pangilinan J."/>
            <person name="Park H.-J."/>
            <person name="Ramirez L."/>
            <person name="Alfaro M."/>
            <person name="Sun H."/>
            <person name="Tritt A."/>
            <person name="Yoshinaga Y."/>
            <person name="Zwiers L.-H."/>
            <person name="Turgeon B.G."/>
            <person name="Goodwin S.B."/>
            <person name="Spatafora J.W."/>
            <person name="Crous P.W."/>
            <person name="Grigoriev I.V."/>
        </authorList>
    </citation>
    <scope>NUCLEOTIDE SEQUENCE</scope>
    <source>
        <strain evidence="15">CBS 342.82</strain>
    </source>
</reference>
<organism evidence="15">
    <name type="scientific">Dissoconium aciculare CBS 342.82</name>
    <dbReference type="NCBI Taxonomy" id="1314786"/>
    <lineage>
        <taxon>Eukaryota</taxon>
        <taxon>Fungi</taxon>
        <taxon>Dikarya</taxon>
        <taxon>Ascomycota</taxon>
        <taxon>Pezizomycotina</taxon>
        <taxon>Dothideomycetes</taxon>
        <taxon>Dothideomycetidae</taxon>
        <taxon>Mycosphaerellales</taxon>
        <taxon>Dissoconiaceae</taxon>
        <taxon>Dissoconium</taxon>
    </lineage>
</organism>
<sequence>MVNTNPLSSQALSRRMVASFPESNSEPLKNSYDAVALAAHVCMLSIGSRLVGLGEDHRLEVESETGQAKPLPTDWNAHSGSYAFRYKHGQSSMEFLLKVNRMGNKVVIMGMGMGDDKTYSFDVKTQDYISESSLPLSISNTSTSNTETSNEETEKKVIDIFISIGRLSDFATLMRLNIFQKLLPSIQKEGYEESSGTTATTNPPATAREPRREEYNPARYNPLRDPHDPPARPHPLHDPLAMPRPGRGRPLPEPIPGFEDEFEIQRPGRGMPGGGPGGFGRLGERDLYPQGLGPNDPIRGGVGPGFNGGPFGGGGGMHPTFDDPLFAGQQGGRGGGQYDPRAPPGSRYDPVGPGLGGHPRGAGMGGRPPNPFGGFGDGDFI</sequence>
<feature type="compositionally biased region" description="Gly residues" evidence="11">
    <location>
        <begin position="353"/>
        <end position="366"/>
    </location>
</feature>
<feature type="compositionally biased region" description="Gly residues" evidence="11">
    <location>
        <begin position="300"/>
        <end position="317"/>
    </location>
</feature>
<dbReference type="GO" id="GO:0004866">
    <property type="term" value="F:endopeptidase inhibitor activity"/>
    <property type="evidence" value="ECO:0007669"/>
    <property type="project" value="InterPro"/>
</dbReference>
<evidence type="ECO:0000256" key="9">
    <source>
        <dbReference type="ARBA" id="ARBA00022990"/>
    </source>
</evidence>
<feature type="compositionally biased region" description="Basic and acidic residues" evidence="11">
    <location>
        <begin position="208"/>
        <end position="237"/>
    </location>
</feature>
<evidence type="ECO:0000313" key="15">
    <source>
        <dbReference type="RefSeq" id="XP_033458777.1"/>
    </source>
</evidence>
<feature type="compositionally biased region" description="Gly residues" evidence="11">
    <location>
        <begin position="270"/>
        <end position="281"/>
    </location>
</feature>
<dbReference type="GO" id="GO:0070628">
    <property type="term" value="F:proteasome binding"/>
    <property type="evidence" value="ECO:0007669"/>
    <property type="project" value="InterPro"/>
</dbReference>
<keyword evidence="4" id="KW-0488">Methylation</keyword>
<dbReference type="GeneID" id="54365581"/>
<comment type="similarity">
    <text evidence="3">Belongs to the proteasome inhibitor PI31 family.</text>
</comment>
<keyword evidence="6" id="KW-0597">Phosphoprotein</keyword>
<feature type="domain" description="PI31 proteasome regulator N-terminal" evidence="13">
    <location>
        <begin position="25"/>
        <end position="189"/>
    </location>
</feature>
<gene>
    <name evidence="15" type="ORF">K489DRAFT_411168</name>
</gene>
<protein>
    <submittedName>
        <fullName evidence="15">Uncharacterized protein</fullName>
    </submittedName>
</protein>
<evidence type="ECO:0000256" key="5">
    <source>
        <dbReference type="ARBA" id="ARBA00022490"/>
    </source>
</evidence>
<feature type="domain" description="PI31 proteasome regulator C-terminal" evidence="12">
    <location>
        <begin position="283"/>
        <end position="353"/>
    </location>
</feature>
<dbReference type="GO" id="GO:0043161">
    <property type="term" value="P:proteasome-mediated ubiquitin-dependent protein catabolic process"/>
    <property type="evidence" value="ECO:0007669"/>
    <property type="project" value="InterPro"/>
</dbReference>
<evidence type="ECO:0000256" key="3">
    <source>
        <dbReference type="ARBA" id="ARBA00006405"/>
    </source>
</evidence>
<feature type="region of interest" description="Disordered" evidence="11">
    <location>
        <begin position="268"/>
        <end position="381"/>
    </location>
</feature>
<evidence type="ECO:0000313" key="14">
    <source>
        <dbReference type="Proteomes" id="UP000504637"/>
    </source>
</evidence>
<evidence type="ECO:0000256" key="10">
    <source>
        <dbReference type="ARBA" id="ARBA00024805"/>
    </source>
</evidence>
<evidence type="ECO:0000256" key="1">
    <source>
        <dbReference type="ARBA" id="ARBA00004240"/>
    </source>
</evidence>
<comment type="function">
    <text evidence="10">Plays an important role in control of proteasome function. Inhibits the hydrolysis of protein and peptide substrates by the 20S proteasome. Also inhibits the activation of the proteasome by the proteasome regulatory proteins PA700 and PA28.</text>
</comment>
<keyword evidence="9" id="KW-0007">Acetylation</keyword>
<feature type="compositionally biased region" description="Low complexity" evidence="11">
    <location>
        <begin position="238"/>
        <end position="249"/>
    </location>
</feature>
<dbReference type="AlphaFoldDB" id="A0A6J3M143"/>
<evidence type="ECO:0000259" key="12">
    <source>
        <dbReference type="Pfam" id="PF08577"/>
    </source>
</evidence>
<feature type="region of interest" description="Disordered" evidence="11">
    <location>
        <begin position="190"/>
        <end position="252"/>
    </location>
</feature>
<comment type="subcellular location">
    <subcellularLocation>
        <location evidence="2">Cytoplasm</location>
    </subcellularLocation>
    <subcellularLocation>
        <location evidence="1">Endoplasmic reticulum</location>
    </subcellularLocation>
</comment>
<accession>A0A6J3M143</accession>
<dbReference type="InterPro" id="IPR013886">
    <property type="entry name" value="PI31_Prot_C"/>
</dbReference>
<dbReference type="InterPro" id="IPR045128">
    <property type="entry name" value="PI31-like"/>
</dbReference>
<dbReference type="Pfam" id="PF08577">
    <property type="entry name" value="PI31_Prot_C"/>
    <property type="match status" value="1"/>
</dbReference>
<dbReference type="OrthoDB" id="68090at2759"/>
<keyword evidence="14" id="KW-1185">Reference proteome</keyword>
<dbReference type="InterPro" id="IPR021625">
    <property type="entry name" value="PI31_Prot_N"/>
</dbReference>
<dbReference type="GO" id="GO:0005783">
    <property type="term" value="C:endoplasmic reticulum"/>
    <property type="evidence" value="ECO:0007669"/>
    <property type="project" value="UniProtKB-SubCell"/>
</dbReference>
<feature type="compositionally biased region" description="Low complexity" evidence="11">
    <location>
        <begin position="197"/>
        <end position="207"/>
    </location>
</feature>
<dbReference type="Pfam" id="PF11566">
    <property type="entry name" value="PI31_Prot_N"/>
    <property type="match status" value="1"/>
</dbReference>
<dbReference type="RefSeq" id="XP_033458777.1">
    <property type="nucleotide sequence ID" value="XM_033607782.1"/>
</dbReference>
<dbReference type="Gene3D" id="3.40.1000.30">
    <property type="match status" value="1"/>
</dbReference>
<evidence type="ECO:0000256" key="7">
    <source>
        <dbReference type="ARBA" id="ARBA00022824"/>
    </source>
</evidence>
<reference evidence="15" key="3">
    <citation type="submission" date="2025-08" db="UniProtKB">
        <authorList>
            <consortium name="RefSeq"/>
        </authorList>
    </citation>
    <scope>IDENTIFICATION</scope>
    <source>
        <strain evidence="15">CBS 342.82</strain>
    </source>
</reference>
<evidence type="ECO:0000259" key="13">
    <source>
        <dbReference type="Pfam" id="PF11566"/>
    </source>
</evidence>
<evidence type="ECO:0000256" key="11">
    <source>
        <dbReference type="SAM" id="MobiDB-lite"/>
    </source>
</evidence>